<feature type="non-terminal residue" evidence="2">
    <location>
        <position position="1"/>
    </location>
</feature>
<reference evidence="2 3" key="1">
    <citation type="journal article" date="2014" name="Genome Biol. Evol.">
        <title>The secreted proteins of Achlya hypogyna and Thraustotheca clavata identify the ancestral oomycete secretome and reveal gene acquisitions by horizontal gene transfer.</title>
        <authorList>
            <person name="Misner I."/>
            <person name="Blouin N."/>
            <person name="Leonard G."/>
            <person name="Richards T.A."/>
            <person name="Lane C.E."/>
        </authorList>
    </citation>
    <scope>NUCLEOTIDE SEQUENCE [LARGE SCALE GENOMIC DNA]</scope>
    <source>
        <strain evidence="2 3">ATCC 34112</strain>
    </source>
</reference>
<comment type="caution">
    <text evidence="2">The sequence shown here is derived from an EMBL/GenBank/DDBJ whole genome shotgun (WGS) entry which is preliminary data.</text>
</comment>
<evidence type="ECO:0000313" key="3">
    <source>
        <dbReference type="Proteomes" id="UP000243217"/>
    </source>
</evidence>
<dbReference type="Proteomes" id="UP000243217">
    <property type="component" value="Unassembled WGS sequence"/>
</dbReference>
<dbReference type="EMBL" id="JNBS01002440">
    <property type="protein sequence ID" value="OQR91284.1"/>
    <property type="molecule type" value="Genomic_DNA"/>
</dbReference>
<feature type="non-terminal residue" evidence="2">
    <location>
        <position position="329"/>
    </location>
</feature>
<feature type="compositionally biased region" description="Pro residues" evidence="1">
    <location>
        <begin position="1"/>
        <end position="16"/>
    </location>
</feature>
<name>A0A1V9YZP5_9STRA</name>
<feature type="region of interest" description="Disordered" evidence="1">
    <location>
        <begin position="1"/>
        <end position="78"/>
    </location>
</feature>
<gene>
    <name evidence="2" type="ORF">THRCLA_09050</name>
</gene>
<dbReference type="AlphaFoldDB" id="A0A1V9YZP5"/>
<accession>A0A1V9YZP5</accession>
<keyword evidence="3" id="KW-1185">Reference proteome</keyword>
<feature type="compositionally biased region" description="Basic residues" evidence="1">
    <location>
        <begin position="47"/>
        <end position="59"/>
    </location>
</feature>
<protein>
    <submittedName>
        <fullName evidence="2">Uncharacterized protein</fullName>
    </submittedName>
</protein>
<evidence type="ECO:0000313" key="2">
    <source>
        <dbReference type="EMBL" id="OQR91284.1"/>
    </source>
</evidence>
<dbReference type="OrthoDB" id="45756at2759"/>
<sequence length="329" mass="36277">LLGTPPLKPLGTPPLAPQTTPLDISSRLLKTPPLAPQAAPTTPPHKPLPKSKKAKKKARSQSWSDDIPPAVPKLKAKSQSMGGKMVTWGVVCAREFQRCPGGGSGVPSEGAWALGLGKAVGDVSLGSVDDLVSIKYESCHKNFERAARLTERERKKVLMQAEEEWQHDNHHIEVSTKGSCARQRRLSISSDDCDSHIFATLSHEQASEFALIRTSREDHCGCSCGDLVKKVAKFHVKKLVVWLHERDVDTNNMSKSELMQKAKAIAAEEKNCSTQDCECARNGVPCHQDTCTACRGNCDNERYTYDKDHVQAYRQSMLAKCNSLQVEMY</sequence>
<evidence type="ECO:0000256" key="1">
    <source>
        <dbReference type="SAM" id="MobiDB-lite"/>
    </source>
</evidence>
<proteinExistence type="predicted"/>
<feature type="compositionally biased region" description="Low complexity" evidence="1">
    <location>
        <begin position="28"/>
        <end position="40"/>
    </location>
</feature>
<organism evidence="2 3">
    <name type="scientific">Thraustotheca clavata</name>
    <dbReference type="NCBI Taxonomy" id="74557"/>
    <lineage>
        <taxon>Eukaryota</taxon>
        <taxon>Sar</taxon>
        <taxon>Stramenopiles</taxon>
        <taxon>Oomycota</taxon>
        <taxon>Saprolegniomycetes</taxon>
        <taxon>Saprolegniales</taxon>
        <taxon>Achlyaceae</taxon>
        <taxon>Thraustotheca</taxon>
    </lineage>
</organism>